<keyword evidence="4" id="KW-1185">Reference proteome</keyword>
<evidence type="ECO:0000313" key="4">
    <source>
        <dbReference type="Proteomes" id="UP000643405"/>
    </source>
</evidence>
<keyword evidence="1" id="KW-0472">Membrane</keyword>
<dbReference type="RefSeq" id="WP_188166100.1">
    <property type="nucleotide sequence ID" value="NZ_JACVVX010000006.1"/>
</dbReference>
<dbReference type="Pfam" id="PF13116">
    <property type="entry name" value="YhdP"/>
    <property type="match status" value="1"/>
</dbReference>
<evidence type="ECO:0000313" key="3">
    <source>
        <dbReference type="EMBL" id="MBD0416663.1"/>
    </source>
</evidence>
<comment type="caution">
    <text evidence="3">The sequence shown here is derived from an EMBL/GenBank/DDBJ whole genome shotgun (WGS) entry which is preliminary data.</text>
</comment>
<accession>A0A8J6PYA9</accession>
<gene>
    <name evidence="3" type="ORF">ICI42_18580</name>
</gene>
<keyword evidence="1" id="KW-0812">Transmembrane</keyword>
<keyword evidence="1" id="KW-1133">Transmembrane helix</keyword>
<feature type="transmembrane region" description="Helical" evidence="1">
    <location>
        <begin position="46"/>
        <end position="65"/>
    </location>
</feature>
<evidence type="ECO:0000256" key="1">
    <source>
        <dbReference type="SAM" id="Phobius"/>
    </source>
</evidence>
<feature type="domain" description="YhdP central" evidence="2">
    <location>
        <begin position="399"/>
        <end position="924"/>
    </location>
</feature>
<evidence type="ECO:0000259" key="2">
    <source>
        <dbReference type="Pfam" id="PF13116"/>
    </source>
</evidence>
<proteinExistence type="predicted"/>
<dbReference type="Proteomes" id="UP000643405">
    <property type="component" value="Unassembled WGS sequence"/>
</dbReference>
<organism evidence="3 4">
    <name type="scientific">Oryzicola mucosus</name>
    <dbReference type="NCBI Taxonomy" id="2767425"/>
    <lineage>
        <taxon>Bacteria</taxon>
        <taxon>Pseudomonadati</taxon>
        <taxon>Pseudomonadota</taxon>
        <taxon>Alphaproteobacteria</taxon>
        <taxon>Hyphomicrobiales</taxon>
        <taxon>Phyllobacteriaceae</taxon>
        <taxon>Oryzicola</taxon>
    </lineage>
</organism>
<name>A0A8J6PYA9_9HYPH</name>
<dbReference type="AlphaFoldDB" id="A0A8J6PYA9"/>
<sequence length="1137" mass="120116">MNRELPPAEKIRFKRGDICNLGALPSAEGQDLTPRRVIVMRRTRKSIIACAAIVGGVVLLAVLLLEGLSFSGFGQERLRQEAEAAIERLAGMDVDVSSGQAHLAFDGPRLIAVEIPDVSLKRADGVSMMDNGTIRFGIRLLPLLYGNVRLSNATVSQARVVVGAMPDTGRSDWLAGVRNGQGLVDPDKLVAEVFSQLNKAFDSVAAGTTRKVSLQNVDFMLPAGGSLTRVSVVAANVSQSVQGALHLAGTIDFDGRKMNVTATATRQDNPRRITALDISVKTEPGTEPDAASLPEGKTALGTTEVTITGAEGTADEPSQLKAGISVKNSMLDMGNRGVLSGDIELAARLASGTNKLEVDRLTISTGRSLFDFTGVVGPRPPTGEANDAPAYRFDMISRNSRSAPEDSPEAPIEFMARVAGAYDVNSSTLNADEIGVRSGDSSDLLGKASIQFVEGKTPGIVLALNAHQMPVAHVKQFWPWLSARAARSWVLQKLFGGRVPAGELQVRVAPGRLGEGTPLGREESFGRFEVVDTRFDVAGHIPPIRDAAGVVDFAGTDVDISLSSGSVFLPSGRSVAATNGSLKITAAHIQPLIGKLDIDVAGTADAIIELTSYDPINAMRKVGFLPEDLSGTVKGHVRADIPLAKGIDSSTLDWLVTLDYTDLSIAKPFSGQTLTEADGTINVSPQQAVISAKGLLNGIPAEIALTEPLRPDQPARNLEVTLNLDDRSRNALVPGLSAMLSGPVKVKLDVAGEGQPQKVEADLSRAKLDLPWIGWSKGAGVPASVSFVLAREGAQATLSDFQLDGKTFGATGSLVLNGGSLTSARFDRVQLNRDDEASITIRREGRGYAISINGDSLDVRPLVKQFMSEETGTRSKSSLGSTPIAINAKVDTLIGFYDERLSGVTLNYAGSGSSISSLEVKATSRGGGAITMSNGVSDGNRRIEMRSSDAGAVLRFLNVYERMKSGGISLSLTGPEGGTLKGLVDARDFVVVNEPRLASIVSTRAPGSDRSLSQAVDRQIDTSQVKFERGAANIERRPGYLSLSNGVLRGADIGTTFQGVVYDENDVMNLTGTFMPAYGLNRLFGELPLIGAILGNGRDRGLIGVTYKLSGNAKSPNLSVNPLSVIAPGIFRAIFEY</sequence>
<dbReference type="InterPro" id="IPR025263">
    <property type="entry name" value="YhdP_central"/>
</dbReference>
<protein>
    <recommendedName>
        <fullName evidence="2">YhdP central domain-containing protein</fullName>
    </recommendedName>
</protein>
<dbReference type="EMBL" id="JACVVX010000006">
    <property type="protein sequence ID" value="MBD0416663.1"/>
    <property type="molecule type" value="Genomic_DNA"/>
</dbReference>
<reference evidence="3" key="1">
    <citation type="submission" date="2020-09" db="EMBL/GenBank/DDBJ databases">
        <title>Genome seq and assembly of Tianweitania sp.</title>
        <authorList>
            <person name="Chhetri G."/>
        </authorList>
    </citation>
    <scope>NUCLEOTIDE SEQUENCE</scope>
    <source>
        <strain evidence="3">Rool2</strain>
    </source>
</reference>